<reference evidence="4 5" key="1">
    <citation type="submission" date="2020-08" db="EMBL/GenBank/DDBJ databases">
        <title>Sequencing the genomes of 1000 actinobacteria strains.</title>
        <authorList>
            <person name="Klenk H.-P."/>
        </authorList>
    </citation>
    <scope>NUCLEOTIDE SEQUENCE [LARGE SCALE GENOMIC DNA]</scope>
    <source>
        <strain evidence="4 5">DSM 45258</strain>
    </source>
</reference>
<dbReference type="SMART" id="SM00903">
    <property type="entry name" value="Flavin_Reduct"/>
    <property type="match status" value="1"/>
</dbReference>
<keyword evidence="2 4" id="KW-0560">Oxidoreductase</keyword>
<dbReference type="SUPFAM" id="SSF50475">
    <property type="entry name" value="FMN-binding split barrel"/>
    <property type="match status" value="1"/>
</dbReference>
<dbReference type="InterPro" id="IPR002563">
    <property type="entry name" value="Flavin_Rdtase-like_dom"/>
</dbReference>
<dbReference type="Pfam" id="PF01613">
    <property type="entry name" value="Flavin_Reduct"/>
    <property type="match status" value="1"/>
</dbReference>
<dbReference type="PANTHER" id="PTHR30466">
    <property type="entry name" value="FLAVIN REDUCTASE"/>
    <property type="match status" value="1"/>
</dbReference>
<dbReference type="GO" id="GO:0010181">
    <property type="term" value="F:FMN binding"/>
    <property type="evidence" value="ECO:0007669"/>
    <property type="project" value="InterPro"/>
</dbReference>
<gene>
    <name evidence="4" type="ORF">FHU29_003697</name>
</gene>
<feature type="domain" description="Flavin reductase like" evidence="3">
    <location>
        <begin position="16"/>
        <end position="160"/>
    </location>
</feature>
<dbReference type="RefSeq" id="WP_064439450.1">
    <property type="nucleotide sequence ID" value="NZ_BDDI01000004.1"/>
</dbReference>
<dbReference type="GO" id="GO:0042602">
    <property type="term" value="F:riboflavin reductase (NADPH) activity"/>
    <property type="evidence" value="ECO:0007669"/>
    <property type="project" value="TreeGrafter"/>
</dbReference>
<dbReference type="InterPro" id="IPR012349">
    <property type="entry name" value="Split_barrel_FMN-bd"/>
</dbReference>
<dbReference type="InterPro" id="IPR050268">
    <property type="entry name" value="NADH-dep_flavin_reductase"/>
</dbReference>
<organism evidence="4 5">
    <name type="scientific">Hoyosella altamirensis</name>
    <dbReference type="NCBI Taxonomy" id="616997"/>
    <lineage>
        <taxon>Bacteria</taxon>
        <taxon>Bacillati</taxon>
        <taxon>Actinomycetota</taxon>
        <taxon>Actinomycetes</taxon>
        <taxon>Mycobacteriales</taxon>
        <taxon>Hoyosellaceae</taxon>
        <taxon>Hoyosella</taxon>
    </lineage>
</organism>
<evidence type="ECO:0000256" key="1">
    <source>
        <dbReference type="ARBA" id="ARBA00008898"/>
    </source>
</evidence>
<dbReference type="GO" id="GO:0004497">
    <property type="term" value="F:monooxygenase activity"/>
    <property type="evidence" value="ECO:0007669"/>
    <property type="project" value="UniProtKB-KW"/>
</dbReference>
<evidence type="ECO:0000313" key="4">
    <source>
        <dbReference type="EMBL" id="MBB3039228.1"/>
    </source>
</evidence>
<accession>A0A839RSN6</accession>
<protein>
    <submittedName>
        <fullName evidence="4">3-hydroxy-9,10-secoandrosta-1,3,5(10)-triene-9, 17-dione monooxygenase reductase component</fullName>
        <ecNumber evidence="4">1.5.1.-</ecNumber>
    </submittedName>
</protein>
<dbReference type="OrthoDB" id="9792858at2"/>
<proteinExistence type="inferred from homology"/>
<sequence length="175" mass="18300">MSTLSPTSATEFRRVLGRFASGLTVITSIDDAGPVGFTCQSFSSLSLDPPLVLFCVADTSTSWARIAPTGRFAVNILAADQQDVCRALAAPGSRDKFRRVAWNESSFGTAHLAGSLVTIDCRISGVYPGGDHHIVVGEAQGLHDYRDGAPLLFFGGHFCSASVHTGPAAAQGGTQ</sequence>
<evidence type="ECO:0000259" key="3">
    <source>
        <dbReference type="SMART" id="SM00903"/>
    </source>
</evidence>
<comment type="caution">
    <text evidence="4">The sequence shown here is derived from an EMBL/GenBank/DDBJ whole genome shotgun (WGS) entry which is preliminary data.</text>
</comment>
<dbReference type="Gene3D" id="2.30.110.10">
    <property type="entry name" value="Electron Transport, Fmn-binding Protein, Chain A"/>
    <property type="match status" value="1"/>
</dbReference>
<keyword evidence="4" id="KW-0503">Monooxygenase</keyword>
<comment type="similarity">
    <text evidence="1">Belongs to the non-flavoprotein flavin reductase family.</text>
</comment>
<name>A0A839RSN6_9ACTN</name>
<dbReference type="EC" id="1.5.1.-" evidence="4"/>
<keyword evidence="5" id="KW-1185">Reference proteome</keyword>
<evidence type="ECO:0000313" key="5">
    <source>
        <dbReference type="Proteomes" id="UP000567922"/>
    </source>
</evidence>
<dbReference type="PANTHER" id="PTHR30466:SF11">
    <property type="entry name" value="FLAVIN-DEPENDENT MONOOXYGENASE, REDUCTASE SUBUNIT HSAB"/>
    <property type="match status" value="1"/>
</dbReference>
<dbReference type="Proteomes" id="UP000567922">
    <property type="component" value="Unassembled WGS sequence"/>
</dbReference>
<dbReference type="AlphaFoldDB" id="A0A839RSN6"/>
<dbReference type="EMBL" id="JACHWS010000003">
    <property type="protein sequence ID" value="MBB3039228.1"/>
    <property type="molecule type" value="Genomic_DNA"/>
</dbReference>
<evidence type="ECO:0000256" key="2">
    <source>
        <dbReference type="ARBA" id="ARBA00023002"/>
    </source>
</evidence>